<accession>W1XZ11</accession>
<name>W1XZ11_9ZZZZ</name>
<gene>
    <name evidence="1" type="ORF">Q604_UNBC10111G0001</name>
</gene>
<protein>
    <submittedName>
        <fullName evidence="1">Uncharacterized protein</fullName>
    </submittedName>
</protein>
<dbReference type="EMBL" id="AZMM01010111">
    <property type="protein sequence ID" value="ETJ35512.1"/>
    <property type="molecule type" value="Genomic_DNA"/>
</dbReference>
<feature type="non-terminal residue" evidence="1">
    <location>
        <position position="86"/>
    </location>
</feature>
<comment type="caution">
    <text evidence="1">The sequence shown here is derived from an EMBL/GenBank/DDBJ whole genome shotgun (WGS) entry which is preliminary data.</text>
</comment>
<reference evidence="1" key="1">
    <citation type="submission" date="2013-12" db="EMBL/GenBank/DDBJ databases">
        <title>A Varibaculum cambriense genome reconstructed from a premature infant gut community with otherwise low bacterial novelty that shifts toward anaerobic metabolism during the third week of life.</title>
        <authorList>
            <person name="Brown C.T."/>
            <person name="Sharon I."/>
            <person name="Thomas B.C."/>
            <person name="Castelle C.J."/>
            <person name="Morowitz M.J."/>
            <person name="Banfield J.F."/>
        </authorList>
    </citation>
    <scope>NUCLEOTIDE SEQUENCE</scope>
</reference>
<dbReference type="AlphaFoldDB" id="W1XZ11"/>
<organism evidence="1">
    <name type="scientific">human gut metagenome</name>
    <dbReference type="NCBI Taxonomy" id="408170"/>
    <lineage>
        <taxon>unclassified sequences</taxon>
        <taxon>metagenomes</taxon>
        <taxon>organismal metagenomes</taxon>
    </lineage>
</organism>
<evidence type="ECO:0000313" key="1">
    <source>
        <dbReference type="EMBL" id="ETJ35512.1"/>
    </source>
</evidence>
<proteinExistence type="predicted"/>
<sequence length="86" mass="9787">MKGLICSMNKFDSKAAAETFKVLEKIQSQLDVFKTDGYSNGLAINEKGSEHEDIRRMILSTTDQINSTIRYDDYSNDDIKKIVDYA</sequence>